<protein>
    <submittedName>
        <fullName evidence="1">Uncharacterized protein</fullName>
    </submittedName>
</protein>
<dbReference type="EMBL" id="FLUM01000003">
    <property type="protein sequence ID" value="SBW07618.1"/>
    <property type="molecule type" value="Genomic_DNA"/>
</dbReference>
<proteinExistence type="predicted"/>
<organism evidence="1">
    <name type="scientific">uncultured Dysgonomonas sp</name>
    <dbReference type="NCBI Taxonomy" id="206096"/>
    <lineage>
        <taxon>Bacteria</taxon>
        <taxon>Pseudomonadati</taxon>
        <taxon>Bacteroidota</taxon>
        <taxon>Bacteroidia</taxon>
        <taxon>Bacteroidales</taxon>
        <taxon>Dysgonomonadaceae</taxon>
        <taxon>Dysgonomonas</taxon>
        <taxon>environmental samples</taxon>
    </lineage>
</organism>
<sequence length="47" mass="5561">MGVATTTYVYHWEEKSLLNVMKTLMSWSQFPNRLQTIICNQYAPRPI</sequence>
<reference evidence="1" key="1">
    <citation type="submission" date="2016-04" db="EMBL/GenBank/DDBJ databases">
        <authorList>
            <person name="Evans L.H."/>
            <person name="Alamgir A."/>
            <person name="Owens N."/>
            <person name="Weber N.D."/>
            <person name="Virtaneva K."/>
            <person name="Barbian K."/>
            <person name="Babar A."/>
            <person name="Rosenke K."/>
        </authorList>
    </citation>
    <scope>NUCLEOTIDE SEQUENCE</scope>
    <source>
        <strain evidence="1">86-1</strain>
    </source>
</reference>
<dbReference type="AlphaFoldDB" id="A0A212K7M4"/>
<name>A0A212K7M4_9BACT</name>
<accession>A0A212K7M4</accession>
<gene>
    <name evidence="1" type="ORF">KL86DYS1_31714</name>
</gene>
<evidence type="ECO:0000313" key="1">
    <source>
        <dbReference type="EMBL" id="SBW07618.1"/>
    </source>
</evidence>